<protein>
    <submittedName>
        <fullName evidence="1">Uncharacterized protein</fullName>
    </submittedName>
</protein>
<name>A0A7J8TAE2_GOSDV</name>
<dbReference type="EMBL" id="JABFAC010240775">
    <property type="protein sequence ID" value="MBA0635150.1"/>
    <property type="molecule type" value="Genomic_DNA"/>
</dbReference>
<evidence type="ECO:0000313" key="1">
    <source>
        <dbReference type="EMBL" id="MBA0635150.1"/>
    </source>
</evidence>
<gene>
    <name evidence="1" type="ORF">Godav_029057</name>
</gene>
<sequence length="28" mass="3525">MRQFWICSTYLIKRSRPSLQFWLKHSDP</sequence>
<reference evidence="1 2" key="1">
    <citation type="journal article" date="2019" name="Genome Biol. Evol.">
        <title>Insights into the evolution of the New World diploid cottons (Gossypium, subgenus Houzingenia) based on genome sequencing.</title>
        <authorList>
            <person name="Grover C.E."/>
            <person name="Arick M.A. 2nd"/>
            <person name="Thrash A."/>
            <person name="Conover J.L."/>
            <person name="Sanders W.S."/>
            <person name="Peterson D.G."/>
            <person name="Frelichowski J.E."/>
            <person name="Scheffler J.A."/>
            <person name="Scheffler B.E."/>
            <person name="Wendel J.F."/>
        </authorList>
    </citation>
    <scope>NUCLEOTIDE SEQUENCE [LARGE SCALE GENOMIC DNA]</scope>
    <source>
        <strain evidence="1">27</strain>
        <tissue evidence="1">Leaf</tissue>
    </source>
</reference>
<comment type="caution">
    <text evidence="1">The sequence shown here is derived from an EMBL/GenBank/DDBJ whole genome shotgun (WGS) entry which is preliminary data.</text>
</comment>
<proteinExistence type="predicted"/>
<accession>A0A7J8TAE2</accession>
<dbReference type="AlphaFoldDB" id="A0A7J8TAE2"/>
<evidence type="ECO:0000313" key="2">
    <source>
        <dbReference type="Proteomes" id="UP000593561"/>
    </source>
</evidence>
<dbReference type="Proteomes" id="UP000593561">
    <property type="component" value="Unassembled WGS sequence"/>
</dbReference>
<organism evidence="1 2">
    <name type="scientific">Gossypium davidsonii</name>
    <name type="common">Davidson's cotton</name>
    <name type="synonym">Gossypium klotzschianum subsp. davidsonii</name>
    <dbReference type="NCBI Taxonomy" id="34287"/>
    <lineage>
        <taxon>Eukaryota</taxon>
        <taxon>Viridiplantae</taxon>
        <taxon>Streptophyta</taxon>
        <taxon>Embryophyta</taxon>
        <taxon>Tracheophyta</taxon>
        <taxon>Spermatophyta</taxon>
        <taxon>Magnoliopsida</taxon>
        <taxon>eudicotyledons</taxon>
        <taxon>Gunneridae</taxon>
        <taxon>Pentapetalae</taxon>
        <taxon>rosids</taxon>
        <taxon>malvids</taxon>
        <taxon>Malvales</taxon>
        <taxon>Malvaceae</taxon>
        <taxon>Malvoideae</taxon>
        <taxon>Gossypium</taxon>
    </lineage>
</organism>
<keyword evidence="2" id="KW-1185">Reference proteome</keyword>